<gene>
    <name evidence="1" type="ORF">I7I53_09632</name>
</gene>
<dbReference type="EMBL" id="CP069102">
    <property type="protein sequence ID" value="QSS49315.1"/>
    <property type="molecule type" value="Genomic_DNA"/>
</dbReference>
<organism evidence="1 2">
    <name type="scientific">Ajellomyces capsulatus (strain H88)</name>
    <name type="common">Darling's disease fungus</name>
    <name type="synonym">Histoplasma capsulatum</name>
    <dbReference type="NCBI Taxonomy" id="544711"/>
    <lineage>
        <taxon>Eukaryota</taxon>
        <taxon>Fungi</taxon>
        <taxon>Dikarya</taxon>
        <taxon>Ascomycota</taxon>
        <taxon>Pezizomycotina</taxon>
        <taxon>Eurotiomycetes</taxon>
        <taxon>Eurotiomycetidae</taxon>
        <taxon>Onygenales</taxon>
        <taxon>Ajellomycetaceae</taxon>
        <taxon>Histoplasma</taxon>
    </lineage>
</organism>
<accession>A0A8A1L942</accession>
<name>A0A8A1L942_AJEC8</name>
<dbReference type="Proteomes" id="UP000663419">
    <property type="component" value="Chromosome 1"/>
</dbReference>
<protein>
    <submittedName>
        <fullName evidence="1">Uncharacterized protein</fullName>
    </submittedName>
</protein>
<evidence type="ECO:0000313" key="2">
    <source>
        <dbReference type="Proteomes" id="UP000663419"/>
    </source>
</evidence>
<proteinExistence type="predicted"/>
<dbReference type="AlphaFoldDB" id="A0A8A1L942"/>
<evidence type="ECO:0000313" key="1">
    <source>
        <dbReference type="EMBL" id="QSS49315.1"/>
    </source>
</evidence>
<reference evidence="1" key="1">
    <citation type="submission" date="2021-01" db="EMBL/GenBank/DDBJ databases">
        <title>Chromosome-level genome assembly of a human fungal pathogen reveals clustering of transcriptionally co-regulated genes.</title>
        <authorList>
            <person name="Voorhies M."/>
            <person name="Cohen S."/>
            <person name="Shea T.P."/>
            <person name="Petrus S."/>
            <person name="Munoz J.F."/>
            <person name="Poplawski S."/>
            <person name="Goldman W.E."/>
            <person name="Michael T."/>
            <person name="Cuomo C.A."/>
            <person name="Sil A."/>
            <person name="Beyhan S."/>
        </authorList>
    </citation>
    <scope>NUCLEOTIDE SEQUENCE</scope>
    <source>
        <strain evidence="1">H88</strain>
    </source>
</reference>
<sequence length="61" mass="7244">MTQYQDSFKNPTVHGIHTHLNDRSRESVHSLVVFHIPSLFYHISIIKRISKFLYFTNQSAR</sequence>
<dbReference type="VEuPathDB" id="FungiDB:I7I53_09632"/>